<name>A0A316VQ45_9BASI</name>
<dbReference type="AlphaFoldDB" id="A0A316VQ45"/>
<evidence type="ECO:0000313" key="2">
    <source>
        <dbReference type="Proteomes" id="UP000245783"/>
    </source>
</evidence>
<dbReference type="EMBL" id="KZ819466">
    <property type="protein sequence ID" value="PWN39450.1"/>
    <property type="molecule type" value="Genomic_DNA"/>
</dbReference>
<proteinExistence type="predicted"/>
<dbReference type="Proteomes" id="UP000245783">
    <property type="component" value="Unassembled WGS sequence"/>
</dbReference>
<dbReference type="RefSeq" id="XP_025366610.1">
    <property type="nucleotide sequence ID" value="XM_025511336.1"/>
</dbReference>
<keyword evidence="2" id="KW-1185">Reference proteome</keyword>
<organism evidence="1 2">
    <name type="scientific">Ceraceosorus guamensis</name>
    <dbReference type="NCBI Taxonomy" id="1522189"/>
    <lineage>
        <taxon>Eukaryota</taxon>
        <taxon>Fungi</taxon>
        <taxon>Dikarya</taxon>
        <taxon>Basidiomycota</taxon>
        <taxon>Ustilaginomycotina</taxon>
        <taxon>Exobasidiomycetes</taxon>
        <taxon>Ceraceosorales</taxon>
        <taxon>Ceraceosoraceae</taxon>
        <taxon>Ceraceosorus</taxon>
    </lineage>
</organism>
<dbReference type="GeneID" id="37033206"/>
<accession>A0A316VQ45</accession>
<evidence type="ECO:0000313" key="1">
    <source>
        <dbReference type="EMBL" id="PWN39450.1"/>
    </source>
</evidence>
<dbReference type="InParanoid" id="A0A316VQ45"/>
<reference evidence="1 2" key="1">
    <citation type="journal article" date="2018" name="Mol. Biol. Evol.">
        <title>Broad Genomic Sampling Reveals a Smut Pathogenic Ancestry of the Fungal Clade Ustilaginomycotina.</title>
        <authorList>
            <person name="Kijpornyongpan T."/>
            <person name="Mondo S.J."/>
            <person name="Barry K."/>
            <person name="Sandor L."/>
            <person name="Lee J."/>
            <person name="Lipzen A."/>
            <person name="Pangilinan J."/>
            <person name="LaButti K."/>
            <person name="Hainaut M."/>
            <person name="Henrissat B."/>
            <person name="Grigoriev I.V."/>
            <person name="Spatafora J.W."/>
            <person name="Aime M.C."/>
        </authorList>
    </citation>
    <scope>NUCLEOTIDE SEQUENCE [LARGE SCALE GENOMIC DNA]</scope>
    <source>
        <strain evidence="1 2">MCA 4658</strain>
    </source>
</reference>
<protein>
    <submittedName>
        <fullName evidence="1">Uncharacterized protein</fullName>
    </submittedName>
</protein>
<gene>
    <name evidence="1" type="ORF">IE81DRAFT_25435</name>
</gene>
<sequence>MPREEECFFPLEASVQSMAPLVPSFEGGSGNSTRDYSWFLKGDPHCCRRVIGAMLRLSKKGLCARARARDSCFAPLAWILHSLLGLDFVWHRLAMIAVLCRTVRIDPSLCQGVEVQFLHCAIARNKGIIWTTLWVAFGPSTKMHLCPSSTSRGSHHRIPSWHQTPPSHDSIRGCNRSACFCDS</sequence>